<feature type="transmembrane region" description="Helical" evidence="1">
    <location>
        <begin position="42"/>
        <end position="62"/>
    </location>
</feature>
<gene>
    <name evidence="2" type="ORF">HF999_15085</name>
</gene>
<protein>
    <submittedName>
        <fullName evidence="2">DUF998 domain-containing protein</fullName>
    </submittedName>
</protein>
<keyword evidence="1" id="KW-1133">Transmembrane helix</keyword>
<reference evidence="2 3" key="1">
    <citation type="submission" date="2020-04" db="EMBL/GenBank/DDBJ databases">
        <title>MicrobeNet Type strains.</title>
        <authorList>
            <person name="Nicholson A.C."/>
        </authorList>
    </citation>
    <scope>NUCLEOTIDE SEQUENCE [LARGE SCALE GENOMIC DNA]</scope>
    <source>
        <strain evidence="2 3">DSM 44113</strain>
    </source>
</reference>
<evidence type="ECO:0000313" key="2">
    <source>
        <dbReference type="EMBL" id="NKY19687.1"/>
    </source>
</evidence>
<dbReference type="Pfam" id="PF06197">
    <property type="entry name" value="DUF998"/>
    <property type="match status" value="1"/>
</dbReference>
<feature type="transmembrane region" description="Helical" evidence="1">
    <location>
        <begin position="189"/>
        <end position="212"/>
    </location>
</feature>
<keyword evidence="1" id="KW-0472">Membrane</keyword>
<dbReference type="InterPro" id="IPR009339">
    <property type="entry name" value="DUF998"/>
</dbReference>
<dbReference type="EMBL" id="JAAXOQ010000020">
    <property type="protein sequence ID" value="NKY19687.1"/>
    <property type="molecule type" value="Genomic_DNA"/>
</dbReference>
<comment type="caution">
    <text evidence="2">The sequence shown here is derived from an EMBL/GenBank/DDBJ whole genome shotgun (WGS) entry which is preliminary data.</text>
</comment>
<evidence type="ECO:0000313" key="3">
    <source>
        <dbReference type="Proteomes" id="UP000582646"/>
    </source>
</evidence>
<dbReference type="AlphaFoldDB" id="A0A846X246"/>
<proteinExistence type="predicted"/>
<feature type="transmembrane region" description="Helical" evidence="1">
    <location>
        <begin position="125"/>
        <end position="145"/>
    </location>
</feature>
<dbReference type="Proteomes" id="UP000582646">
    <property type="component" value="Unassembled WGS sequence"/>
</dbReference>
<keyword evidence="1" id="KW-0812">Transmembrane</keyword>
<evidence type="ECO:0000256" key="1">
    <source>
        <dbReference type="SAM" id="Phobius"/>
    </source>
</evidence>
<accession>A0A846X246</accession>
<sequence>MIGGAVLYSAWLIAPVLGSELSPLTSYVSEVGASGQPYARLFRATDLLAGTALVVAAALIWRAAPRATTRAGTAAARGALLGLLVLGAATMCDALMPLSCTPTADAACAARELAGQVPFTHLGHAVSSGIAGFGGVVAVLGWALWRGAEGADGRTPLLRRFDGVRLTLGAGVAFLLATAWTLLAMLEPALYLGLAQRAQILSLTLWLVLVALPPRARPR</sequence>
<keyword evidence="3" id="KW-1185">Reference proteome</keyword>
<feature type="transmembrane region" description="Helical" evidence="1">
    <location>
        <begin position="74"/>
        <end position="96"/>
    </location>
</feature>
<name>A0A846X246_9ACTN</name>
<organism evidence="2 3">
    <name type="scientific">Tsukamurella spumae</name>
    <dbReference type="NCBI Taxonomy" id="44753"/>
    <lineage>
        <taxon>Bacteria</taxon>
        <taxon>Bacillati</taxon>
        <taxon>Actinomycetota</taxon>
        <taxon>Actinomycetes</taxon>
        <taxon>Mycobacteriales</taxon>
        <taxon>Tsukamurellaceae</taxon>
        <taxon>Tsukamurella</taxon>
    </lineage>
</organism>
<feature type="transmembrane region" description="Helical" evidence="1">
    <location>
        <begin position="166"/>
        <end position="183"/>
    </location>
</feature>